<evidence type="ECO:0000256" key="2">
    <source>
        <dbReference type="ARBA" id="ARBA00010937"/>
    </source>
</evidence>
<dbReference type="InterPro" id="IPR037813">
    <property type="entry name" value="TAF2"/>
</dbReference>
<dbReference type="Gramene" id="Manes.05G119100.1.v8.1">
    <property type="protein sequence ID" value="Manes.05G119100.1.v8.1.CDS"/>
    <property type="gene ID" value="Manes.05G119100.v8.1"/>
</dbReference>
<reference evidence="13" key="1">
    <citation type="journal article" date="2016" name="Nat. Biotechnol.">
        <title>Sequencing wild and cultivated cassava and related species reveals extensive interspecific hybridization and genetic diversity.</title>
        <authorList>
            <person name="Bredeson J.V."/>
            <person name="Lyons J.B."/>
            <person name="Prochnik S.E."/>
            <person name="Wu G.A."/>
            <person name="Ha C.M."/>
            <person name="Edsinger-Gonzales E."/>
            <person name="Grimwood J."/>
            <person name="Schmutz J."/>
            <person name="Rabbi I.Y."/>
            <person name="Egesi C."/>
            <person name="Nauluvula P."/>
            <person name="Lebot V."/>
            <person name="Ndunguru J."/>
            <person name="Mkamilo G."/>
            <person name="Bart R.S."/>
            <person name="Setter T.L."/>
            <person name="Gleadow R.M."/>
            <person name="Kulakow P."/>
            <person name="Ferguson M.E."/>
            <person name="Rounsley S."/>
            <person name="Rokhsar D.S."/>
        </authorList>
    </citation>
    <scope>NUCLEOTIDE SEQUENCE [LARGE SCALE GENOMIC DNA]</scope>
    <source>
        <strain evidence="13">cv. AM560-2</strain>
    </source>
</reference>
<feature type="domain" description="Transcription initiation factor TFIID subunit 2 TPR repeats" evidence="11">
    <location>
        <begin position="651"/>
        <end position="980"/>
    </location>
</feature>
<feature type="region of interest" description="Disordered" evidence="8">
    <location>
        <begin position="596"/>
        <end position="617"/>
    </location>
</feature>
<feature type="compositionally biased region" description="Polar residues" evidence="8">
    <location>
        <begin position="1341"/>
        <end position="1350"/>
    </location>
</feature>
<dbReference type="SUPFAM" id="SSF55486">
    <property type="entry name" value="Metalloproteases ('zincins'), catalytic domain"/>
    <property type="match status" value="1"/>
</dbReference>
<evidence type="ECO:0000259" key="9">
    <source>
        <dbReference type="Pfam" id="PF01433"/>
    </source>
</evidence>
<dbReference type="Gene3D" id="2.60.40.1730">
    <property type="entry name" value="tricorn interacting facor f3 domain"/>
    <property type="match status" value="1"/>
</dbReference>
<dbReference type="Gene3D" id="1.25.10.10">
    <property type="entry name" value="Leucine-rich Repeat Variant"/>
    <property type="match status" value="1"/>
</dbReference>
<comment type="caution">
    <text evidence="12">The sequence shown here is derived from an EMBL/GenBank/DDBJ whole genome shotgun (WGS) entry which is preliminary data.</text>
</comment>
<dbReference type="InterPro" id="IPR057345">
    <property type="entry name" value="Ig-like_TAF2"/>
</dbReference>
<evidence type="ECO:0000256" key="8">
    <source>
        <dbReference type="SAM" id="MobiDB-lite"/>
    </source>
</evidence>
<dbReference type="GO" id="GO:0003682">
    <property type="term" value="F:chromatin binding"/>
    <property type="evidence" value="ECO:0000318"/>
    <property type="project" value="GO_Central"/>
</dbReference>
<evidence type="ECO:0000256" key="6">
    <source>
        <dbReference type="ARBA" id="ARBA00023242"/>
    </source>
</evidence>
<dbReference type="GO" id="GO:0000976">
    <property type="term" value="F:transcription cis-regulatory region binding"/>
    <property type="evidence" value="ECO:0000318"/>
    <property type="project" value="GO_Central"/>
</dbReference>
<evidence type="ECO:0000256" key="3">
    <source>
        <dbReference type="ARBA" id="ARBA00017363"/>
    </source>
</evidence>
<dbReference type="InterPro" id="IPR016024">
    <property type="entry name" value="ARM-type_fold"/>
</dbReference>
<feature type="compositionally biased region" description="Basic and acidic residues" evidence="8">
    <location>
        <begin position="1275"/>
        <end position="1288"/>
    </location>
</feature>
<feature type="compositionally biased region" description="Polar residues" evidence="8">
    <location>
        <begin position="1137"/>
        <end position="1159"/>
    </location>
</feature>
<keyword evidence="4" id="KW-0805">Transcription regulation</keyword>
<dbReference type="FunFam" id="1.10.390.10:FF:000011">
    <property type="entry name" value="Transcription initiation factor TFIID subunit"/>
    <property type="match status" value="1"/>
</dbReference>
<proteinExistence type="inferred from homology"/>
<keyword evidence="13" id="KW-1185">Reference proteome</keyword>
<feature type="compositionally biased region" description="Basic residues" evidence="8">
    <location>
        <begin position="1364"/>
        <end position="1376"/>
    </location>
</feature>
<comment type="similarity">
    <text evidence="2">Belongs to the TAF2 family.</text>
</comment>
<dbReference type="InterPro" id="IPR014782">
    <property type="entry name" value="Peptidase_M1_dom"/>
</dbReference>
<dbReference type="InterPro" id="IPR057991">
    <property type="entry name" value="TPR_TAF2_C"/>
</dbReference>
<dbReference type="GO" id="GO:0006367">
    <property type="term" value="P:transcription initiation at RNA polymerase II promoter"/>
    <property type="evidence" value="ECO:0000318"/>
    <property type="project" value="GO_Central"/>
</dbReference>
<comment type="subcellular location">
    <subcellularLocation>
        <location evidence="1">Nucleus</location>
    </subcellularLocation>
</comment>
<dbReference type="Gene3D" id="1.10.390.10">
    <property type="entry name" value="Neutral Protease Domain 2"/>
    <property type="match status" value="1"/>
</dbReference>
<feature type="compositionally biased region" description="Basic and acidic residues" evidence="8">
    <location>
        <begin position="1085"/>
        <end position="1100"/>
    </location>
</feature>
<evidence type="ECO:0000256" key="1">
    <source>
        <dbReference type="ARBA" id="ARBA00004123"/>
    </source>
</evidence>
<dbReference type="PANTHER" id="PTHR15137">
    <property type="entry name" value="TRANSCRIPTION INITIATION FACTOR TFIID"/>
    <property type="match status" value="1"/>
</dbReference>
<dbReference type="SUPFAM" id="SSF48371">
    <property type="entry name" value="ARM repeat"/>
    <property type="match status" value="1"/>
</dbReference>
<dbReference type="EMBL" id="CM004391">
    <property type="protein sequence ID" value="OAY50234.1"/>
    <property type="molecule type" value="Genomic_DNA"/>
</dbReference>
<dbReference type="SUPFAM" id="SSF63737">
    <property type="entry name" value="Leukotriene A4 hydrolase N-terminal domain"/>
    <property type="match status" value="1"/>
</dbReference>
<evidence type="ECO:0000259" key="10">
    <source>
        <dbReference type="Pfam" id="PF25316"/>
    </source>
</evidence>
<feature type="compositionally biased region" description="Basic and acidic residues" evidence="8">
    <location>
        <begin position="1296"/>
        <end position="1323"/>
    </location>
</feature>
<dbReference type="Pfam" id="PF01433">
    <property type="entry name" value="Peptidase_M1"/>
    <property type="match status" value="1"/>
</dbReference>
<dbReference type="CDD" id="cd09839">
    <property type="entry name" value="M1_like_TAF2"/>
    <property type="match status" value="1"/>
</dbReference>
<dbReference type="InterPro" id="IPR027268">
    <property type="entry name" value="Peptidase_M4/M1_CTD_sf"/>
</dbReference>
<dbReference type="Pfam" id="PF25577">
    <property type="entry name" value="TPR_TAF2_C"/>
    <property type="match status" value="1"/>
</dbReference>
<evidence type="ECO:0000313" key="13">
    <source>
        <dbReference type="Proteomes" id="UP000091857"/>
    </source>
</evidence>
<evidence type="ECO:0000313" key="12">
    <source>
        <dbReference type="EMBL" id="OAY50234.1"/>
    </source>
</evidence>
<sequence>MAKPRKPKIDDSKPDNSGAVVRHQKLCLSIEMDKRQIYGYTELELAVPDIGFVGLHAENLGIENVFVDGEPTEFEYYPRQQNAVESEKRWSCVSTPSSAADTAASAYISALEKELVPNLLINCCKTFRPSNEQQDQVNLDNGEAKQNVKLVRINYWVEKAETGIHFNDNVLHTDNQIRRARCWFPCIDADSQRCCYDLEFTVARHLVAVSTGNLLYQVLRKDDHSYKTYVYRLDIPVTAQWISLVVAPFEILPDPHVGFISHMCLPSNLAKLQNTVEFFHNAFNHYEEYLDAKFPFGSYTQVFLAPEMAVSSSSLGASVSIFSSQVLYDERVIDQTIDTSIKLAFALAKQWFGVFIVPEEPSDEWLLDGLAGFLTDLFIKKFLGNNEARYRRYKANCAVCKADDSGATALTSSASCKDLCGTHCIGIYGKIRSWKSVAILQMLEKQMGPESFRKILQKVVFRARDTIPVRSLSTKEFRHFATKVGNLERPFVKEFFPRWVGSCGCPMLRMGFSYNKRKNMVELAVLRECTAVPDASTSVLNPDSDNRDGDIGWPGMMSIRVYELDGMYDHPVLPLAGEMWQLLEIQCHSKLAARRFQKPKKGSKPDGSDENGDAIPATDIRSSLESPLLWIRADPEMEYLAEIHFNQPVQMWINQLEKDEDVVAQAQAIAALEALPQLSFSVVNALNNFLSDSKAFWRVRIEAAFALANSASEENDWSGLLHLVKFYKSRRFDATIGLPKPNDFHDFPEYFVLEAIPQAVATVRAADKKSPREAIEFVLQLLKYNDNTGNPYSDVFWLAALVQSVGQLEFGQQNVIFLSSLLKRIDRLLQFDRLMPSYNGILTISCIRTLVQIALKLSGSVHLDHVFELIKPFQDIKTIWQIRIEASRALMDLEFHYRGIDAALSLFIRYLKEEYTLRGQAKLAAHAMRLCQIQNGSDPQDDIKSTTLVALLGLLEGHVSFNNIYLRHNLFCILHILAGRAPTLYGVPRDKSLCLGDAETSAEPKNIFAALIPETKPLERPGEIPKLDQDNVANQEAPKEADTISSNLRHEMGHEMDLIIIEDFKEPDTISNNPEQKMDSTIPESLKDADTVSNNQERKMPVVKIRVKKSAASSRAEEADNQTVERSQGRHHETDRGATSSVSVDAPQRNSAEAVSASNQNIEEVNSCLDHGSRMTASIGSAKFASDGDNFGKELQCTADSSKVFVHPQPEDPSSPSVMQDNHVDSGAQKYASLQTLSVGKFEHDGGSSIAAVSPFRGREKEKKKDKEKKRKREDHKGHRDDPEYLERKRLKKEKKLKEKEMAKLLSDEAKASSVDSHIKKQEPNSIKLATVQLKPRESSGSKMVNSNVETKPEPSEGNSAPRFRIKIKNRTLNKS</sequence>
<evidence type="ECO:0000259" key="11">
    <source>
        <dbReference type="Pfam" id="PF25577"/>
    </source>
</evidence>
<evidence type="ECO:0000256" key="7">
    <source>
        <dbReference type="ARBA" id="ARBA00076306"/>
    </source>
</evidence>
<feature type="domain" description="Transcription initiation factor TFIID subunit 2 Ig-like" evidence="10">
    <location>
        <begin position="503"/>
        <end position="648"/>
    </location>
</feature>
<dbReference type="GO" id="GO:0008237">
    <property type="term" value="F:metallopeptidase activity"/>
    <property type="evidence" value="ECO:0007669"/>
    <property type="project" value="InterPro"/>
</dbReference>
<name>A0A2C9VWV4_MANES</name>
<protein>
    <recommendedName>
        <fullName evidence="3">Transcription initiation factor TFIID subunit 2</fullName>
    </recommendedName>
    <alternativeName>
        <fullName evidence="7">TBP-associated factor 2</fullName>
    </alternativeName>
</protein>
<keyword evidence="6" id="KW-0539">Nucleus</keyword>
<dbReference type="PANTHER" id="PTHR15137:SF9">
    <property type="entry name" value="TRANSCRIPTION INITIATION FACTOR TFIID SUBUNIT 2"/>
    <property type="match status" value="1"/>
</dbReference>
<keyword evidence="5" id="KW-0804">Transcription</keyword>
<dbReference type="GO" id="GO:0005669">
    <property type="term" value="C:transcription factor TFIID complex"/>
    <property type="evidence" value="ECO:0000318"/>
    <property type="project" value="GO_Central"/>
</dbReference>
<feature type="compositionally biased region" description="Basic and acidic residues" evidence="8">
    <location>
        <begin position="1127"/>
        <end position="1136"/>
    </location>
</feature>
<dbReference type="GO" id="GO:0008270">
    <property type="term" value="F:zinc ion binding"/>
    <property type="evidence" value="ECO:0007669"/>
    <property type="project" value="InterPro"/>
</dbReference>
<organism evidence="12 13">
    <name type="scientific">Manihot esculenta</name>
    <name type="common">Cassava</name>
    <name type="synonym">Jatropha manihot</name>
    <dbReference type="NCBI Taxonomy" id="3983"/>
    <lineage>
        <taxon>Eukaryota</taxon>
        <taxon>Viridiplantae</taxon>
        <taxon>Streptophyta</taxon>
        <taxon>Embryophyta</taxon>
        <taxon>Tracheophyta</taxon>
        <taxon>Spermatophyta</taxon>
        <taxon>Magnoliopsida</taxon>
        <taxon>eudicotyledons</taxon>
        <taxon>Gunneridae</taxon>
        <taxon>Pentapetalae</taxon>
        <taxon>rosids</taxon>
        <taxon>fabids</taxon>
        <taxon>Malpighiales</taxon>
        <taxon>Euphorbiaceae</taxon>
        <taxon>Crotonoideae</taxon>
        <taxon>Manihoteae</taxon>
        <taxon>Manihot</taxon>
    </lineage>
</organism>
<feature type="region of interest" description="Disordered" evidence="8">
    <location>
        <begin position="1067"/>
        <end position="1159"/>
    </location>
</feature>
<evidence type="ECO:0000256" key="4">
    <source>
        <dbReference type="ARBA" id="ARBA00023015"/>
    </source>
</evidence>
<dbReference type="Proteomes" id="UP000091857">
    <property type="component" value="Chromosome 5"/>
</dbReference>
<gene>
    <name evidence="12" type="ORF">MANES_05G119100v8</name>
</gene>
<dbReference type="OrthoDB" id="308861at2759"/>
<feature type="domain" description="Peptidase M1 membrane alanine aminopeptidase" evidence="9">
    <location>
        <begin position="278"/>
        <end position="461"/>
    </location>
</feature>
<accession>A0A2C9VWV4</accession>
<dbReference type="InterPro" id="IPR011989">
    <property type="entry name" value="ARM-like"/>
</dbReference>
<dbReference type="STRING" id="3983.A0A2C9VWV4"/>
<dbReference type="InterPro" id="IPR042097">
    <property type="entry name" value="Aminopeptidase_N-like_N_sf"/>
</dbReference>
<feature type="region of interest" description="Disordered" evidence="8">
    <location>
        <begin position="1201"/>
        <end position="1376"/>
    </location>
</feature>
<dbReference type="Pfam" id="PF25316">
    <property type="entry name" value="TAF2_3rd"/>
    <property type="match status" value="1"/>
</dbReference>
<evidence type="ECO:0000256" key="5">
    <source>
        <dbReference type="ARBA" id="ARBA00023163"/>
    </source>
</evidence>